<protein>
    <recommendedName>
        <fullName evidence="3">Caspase family p20 domain-containing protein</fullName>
    </recommendedName>
</protein>
<evidence type="ECO:0008006" key="3">
    <source>
        <dbReference type="Google" id="ProtNLM"/>
    </source>
</evidence>
<evidence type="ECO:0000313" key="2">
    <source>
        <dbReference type="Proteomes" id="UP000287188"/>
    </source>
</evidence>
<proteinExistence type="predicted"/>
<dbReference type="Gene3D" id="3.40.50.1460">
    <property type="match status" value="1"/>
</dbReference>
<evidence type="ECO:0000313" key="1">
    <source>
        <dbReference type="EMBL" id="GCE16362.1"/>
    </source>
</evidence>
<gene>
    <name evidence="1" type="ORF">KDK_01620</name>
</gene>
<sequence>MQLVQGQHATKELIESLITQIYLHKAEEGDSILLYFAGHAFIDERSGEGYLALTNSRYQDLSTCLSLHSFAQHVLTHSRASQVLCIFDCFQTGQIWNMRRTSPYDSKPLLGNSVLSILQSQPNRLFMSSCRGNERAPEAGERGLGPLAHQMILGLCGQQLIRQQGP</sequence>
<dbReference type="OrthoDB" id="143111at2"/>
<organism evidence="1 2">
    <name type="scientific">Dictyobacter kobayashii</name>
    <dbReference type="NCBI Taxonomy" id="2014872"/>
    <lineage>
        <taxon>Bacteria</taxon>
        <taxon>Bacillati</taxon>
        <taxon>Chloroflexota</taxon>
        <taxon>Ktedonobacteria</taxon>
        <taxon>Ktedonobacterales</taxon>
        <taxon>Dictyobacteraceae</taxon>
        <taxon>Dictyobacter</taxon>
    </lineage>
</organism>
<comment type="caution">
    <text evidence="1">The sequence shown here is derived from an EMBL/GenBank/DDBJ whole genome shotgun (WGS) entry which is preliminary data.</text>
</comment>
<accession>A0A402AB21</accession>
<reference evidence="2" key="1">
    <citation type="submission" date="2018-12" db="EMBL/GenBank/DDBJ databases">
        <title>Tengunoibacter tsumagoiensis gen. nov., sp. nov., Dictyobacter kobayashii sp. nov., D. alpinus sp. nov., and D. joshuensis sp. nov. and description of Dictyobacteraceae fam. nov. within the order Ktedonobacterales isolated from Tengu-no-mugimeshi.</title>
        <authorList>
            <person name="Wang C.M."/>
            <person name="Zheng Y."/>
            <person name="Sakai Y."/>
            <person name="Toyoda A."/>
            <person name="Minakuchi Y."/>
            <person name="Abe K."/>
            <person name="Yokota A."/>
            <person name="Yabe S."/>
        </authorList>
    </citation>
    <scope>NUCLEOTIDE SEQUENCE [LARGE SCALE GENOMIC DNA]</scope>
    <source>
        <strain evidence="2">Uno11</strain>
    </source>
</reference>
<dbReference type="AlphaFoldDB" id="A0A402AB21"/>
<keyword evidence="2" id="KW-1185">Reference proteome</keyword>
<dbReference type="EMBL" id="BIFS01000001">
    <property type="protein sequence ID" value="GCE16362.1"/>
    <property type="molecule type" value="Genomic_DNA"/>
</dbReference>
<name>A0A402AB21_9CHLR</name>
<dbReference type="Proteomes" id="UP000287188">
    <property type="component" value="Unassembled WGS sequence"/>
</dbReference>
<dbReference type="RefSeq" id="WP_126548269.1">
    <property type="nucleotide sequence ID" value="NZ_BIFS01000001.1"/>
</dbReference>